<accession>A0A2K9NTD3</accession>
<name>A0A2K9NTD3_BACTC</name>
<dbReference type="Proteomes" id="UP000235584">
    <property type="component" value="Chromosome"/>
</dbReference>
<evidence type="ECO:0000256" key="1">
    <source>
        <dbReference type="SAM" id="MobiDB-lite"/>
    </source>
</evidence>
<dbReference type="KEGG" id="bsto:C0V70_11850"/>
<evidence type="ECO:0000313" key="3">
    <source>
        <dbReference type="Proteomes" id="UP000235584"/>
    </source>
</evidence>
<dbReference type="EMBL" id="CP025704">
    <property type="protein sequence ID" value="AUN98780.1"/>
    <property type="molecule type" value="Genomic_DNA"/>
</dbReference>
<organism evidence="2 3">
    <name type="scientific">Bacteriovorax stolpii</name>
    <name type="common">Bdellovibrio stolpii</name>
    <dbReference type="NCBI Taxonomy" id="960"/>
    <lineage>
        <taxon>Bacteria</taxon>
        <taxon>Pseudomonadati</taxon>
        <taxon>Bdellovibrionota</taxon>
        <taxon>Bacteriovoracia</taxon>
        <taxon>Bacteriovoracales</taxon>
        <taxon>Bacteriovoracaceae</taxon>
        <taxon>Bacteriovorax</taxon>
    </lineage>
</organism>
<feature type="compositionally biased region" description="Acidic residues" evidence="1">
    <location>
        <begin position="17"/>
        <end position="64"/>
    </location>
</feature>
<evidence type="ECO:0000313" key="2">
    <source>
        <dbReference type="EMBL" id="AUN98780.1"/>
    </source>
</evidence>
<gene>
    <name evidence="2" type="ORF">C0V70_11850</name>
</gene>
<protein>
    <submittedName>
        <fullName evidence="2">Uncharacterized protein</fullName>
    </submittedName>
</protein>
<dbReference type="AlphaFoldDB" id="A0A2K9NTD3"/>
<sequence length="77" mass="9168">MSNRDIYKDEFGQYHEVEEEQEETLDGPEDDEQDYYEEDAEESEDFFDSAEDEDGDYYDEDEEYANGSGNDYDVDED</sequence>
<proteinExistence type="predicted"/>
<keyword evidence="3" id="KW-1185">Reference proteome</keyword>
<feature type="region of interest" description="Disordered" evidence="1">
    <location>
        <begin position="1"/>
        <end position="77"/>
    </location>
</feature>
<feature type="compositionally biased region" description="Basic and acidic residues" evidence="1">
    <location>
        <begin position="1"/>
        <end position="16"/>
    </location>
</feature>
<dbReference type="RefSeq" id="WP_102244071.1">
    <property type="nucleotide sequence ID" value="NZ_CP025704.1"/>
</dbReference>
<reference evidence="2 3" key="1">
    <citation type="submission" date="2018-01" db="EMBL/GenBank/DDBJ databases">
        <title>Complete genome sequence of Bacteriovorax stolpii DSM12778.</title>
        <authorList>
            <person name="Tang B."/>
            <person name="Chang J."/>
        </authorList>
    </citation>
    <scope>NUCLEOTIDE SEQUENCE [LARGE SCALE GENOMIC DNA]</scope>
    <source>
        <strain evidence="2 3">DSM 12778</strain>
    </source>
</reference>